<proteinExistence type="predicted"/>
<comment type="caution">
    <text evidence="2">The sequence shown here is derived from an EMBL/GenBank/DDBJ whole genome shotgun (WGS) entry which is preliminary data.</text>
</comment>
<accession>A0A7J4IU52</accession>
<reference evidence="4" key="1">
    <citation type="journal article" date="2020" name="bioRxiv">
        <title>A rank-normalized archaeal taxonomy based on genome phylogeny resolves widespread incomplete and uneven classifications.</title>
        <authorList>
            <person name="Rinke C."/>
            <person name="Chuvochina M."/>
            <person name="Mussig A.J."/>
            <person name="Chaumeil P.-A."/>
            <person name="Waite D.W."/>
            <person name="Whitman W.B."/>
            <person name="Parks D.H."/>
            <person name="Hugenholtz P."/>
        </authorList>
    </citation>
    <scope>NUCLEOTIDE SEQUENCE [LARGE SCALE GENOMIC DNA]</scope>
</reference>
<sequence length="101" mass="11955">MPIKKPVRRGLITSLKEKTQKLREWRASKREKAALRKKLKIQLDRINKNISVLEGRVYDQEHHPAYTGSVHVEEAKDTIRQLKKQKGFLEKQIKQLKQSKK</sequence>
<protein>
    <submittedName>
        <fullName evidence="2">Uncharacterized protein</fullName>
    </submittedName>
</protein>
<keyword evidence="1" id="KW-0175">Coiled coil</keyword>
<dbReference type="Proteomes" id="UP000577419">
    <property type="component" value="Unassembled WGS sequence"/>
</dbReference>
<dbReference type="EMBL" id="JAGVWF010000066">
    <property type="protein sequence ID" value="MBS3059677.1"/>
    <property type="molecule type" value="Genomic_DNA"/>
</dbReference>
<evidence type="ECO:0000313" key="4">
    <source>
        <dbReference type="Proteomes" id="UP000577419"/>
    </source>
</evidence>
<dbReference type="AlphaFoldDB" id="A0A7J4IU52"/>
<feature type="coiled-coil region" evidence="1">
    <location>
        <begin position="36"/>
        <end position="99"/>
    </location>
</feature>
<dbReference type="Proteomes" id="UP000683213">
    <property type="component" value="Unassembled WGS sequence"/>
</dbReference>
<evidence type="ECO:0000313" key="3">
    <source>
        <dbReference type="EMBL" id="MBS3059677.1"/>
    </source>
</evidence>
<gene>
    <name evidence="2" type="ORF">HA237_06405</name>
    <name evidence="3" type="ORF">J4224_04615</name>
</gene>
<evidence type="ECO:0000256" key="1">
    <source>
        <dbReference type="SAM" id="Coils"/>
    </source>
</evidence>
<evidence type="ECO:0000313" key="2">
    <source>
        <dbReference type="EMBL" id="HIH08962.1"/>
    </source>
</evidence>
<reference evidence="3" key="3">
    <citation type="submission" date="2021-05" db="EMBL/GenBank/DDBJ databases">
        <title>Protein family content uncovers lineage relationships and bacterial pathway maintenance mechanisms in DPANN archaea.</title>
        <authorList>
            <person name="Castelle C.J."/>
            <person name="Meheust R."/>
            <person name="Jaffe A.L."/>
            <person name="Seitz K."/>
            <person name="Gong X."/>
            <person name="Baker B.J."/>
            <person name="Banfield J.F."/>
        </authorList>
    </citation>
    <scope>NUCLEOTIDE SEQUENCE</scope>
    <source>
        <strain evidence="3">RIFCSPHIGHO2_01_FULL_GW2011_AR10_43_9</strain>
    </source>
</reference>
<reference evidence="3" key="2">
    <citation type="submission" date="2021-03" db="EMBL/GenBank/DDBJ databases">
        <authorList>
            <person name="Jaffe A."/>
        </authorList>
    </citation>
    <scope>NUCLEOTIDE SEQUENCE</scope>
    <source>
        <strain evidence="3">RIFCSPHIGHO2_01_FULL_GW2011_AR10_43_9</strain>
    </source>
</reference>
<organism evidence="2 4">
    <name type="scientific">Candidatus Iainarchaeum sp</name>
    <dbReference type="NCBI Taxonomy" id="3101447"/>
    <lineage>
        <taxon>Archaea</taxon>
        <taxon>Candidatus Iainarchaeota</taxon>
        <taxon>Candidatus Iainarchaeia</taxon>
        <taxon>Candidatus Iainarchaeales</taxon>
        <taxon>Candidatus Iainarchaeaceae</taxon>
        <taxon>Candidatus Iainarchaeum</taxon>
    </lineage>
</organism>
<name>A0A7J4IU52_9ARCH</name>
<dbReference type="EMBL" id="DUFG01000032">
    <property type="protein sequence ID" value="HIH08962.1"/>
    <property type="molecule type" value="Genomic_DNA"/>
</dbReference>